<dbReference type="RefSeq" id="XP_022814535.1">
    <property type="nucleotide sequence ID" value="XM_022958767.1"/>
</dbReference>
<organism evidence="3 4">
    <name type="scientific">Spodoptera litura</name>
    <name type="common">Asian cotton leafworm</name>
    <dbReference type="NCBI Taxonomy" id="69820"/>
    <lineage>
        <taxon>Eukaryota</taxon>
        <taxon>Metazoa</taxon>
        <taxon>Ecdysozoa</taxon>
        <taxon>Arthropoda</taxon>
        <taxon>Hexapoda</taxon>
        <taxon>Insecta</taxon>
        <taxon>Pterygota</taxon>
        <taxon>Neoptera</taxon>
        <taxon>Endopterygota</taxon>
        <taxon>Lepidoptera</taxon>
        <taxon>Glossata</taxon>
        <taxon>Ditrysia</taxon>
        <taxon>Noctuoidea</taxon>
        <taxon>Noctuidae</taxon>
        <taxon>Amphipyrinae</taxon>
        <taxon>Spodoptera</taxon>
    </lineage>
</organism>
<evidence type="ECO:0000313" key="3">
    <source>
        <dbReference type="Proteomes" id="UP000301870"/>
    </source>
</evidence>
<keyword evidence="3" id="KW-1185">Reference proteome</keyword>
<dbReference type="PANTHER" id="PTHR33327">
    <property type="entry name" value="ENDONUCLEASE"/>
    <property type="match status" value="1"/>
</dbReference>
<proteinExistence type="predicted"/>
<dbReference type="InterPro" id="IPR055469">
    <property type="entry name" value="DUF7041"/>
</dbReference>
<evidence type="ECO:0000256" key="1">
    <source>
        <dbReference type="SAM" id="MobiDB-lite"/>
    </source>
</evidence>
<protein>
    <submittedName>
        <fullName evidence="4">Uncharacterized protein LOC111348227</fullName>
    </submittedName>
</protein>
<dbReference type="Proteomes" id="UP000301870">
    <property type="component" value="Chromosome 7"/>
</dbReference>
<name>A0A9J7IKM6_SPOLT</name>
<evidence type="ECO:0000259" key="2">
    <source>
        <dbReference type="Pfam" id="PF23055"/>
    </source>
</evidence>
<accession>A0A9J7IKM6</accession>
<dbReference type="OrthoDB" id="10257314at2759"/>
<feature type="region of interest" description="Disordered" evidence="1">
    <location>
        <begin position="177"/>
        <end position="198"/>
    </location>
</feature>
<dbReference type="GeneID" id="111348227"/>
<reference evidence="4" key="1">
    <citation type="submission" date="2025-08" db="UniProtKB">
        <authorList>
            <consortium name="RefSeq"/>
        </authorList>
    </citation>
    <scope>IDENTIFICATION</scope>
    <source>
        <strain evidence="4">Ishihara</strain>
        <tissue evidence="4">Whole body</tissue>
    </source>
</reference>
<feature type="domain" description="DUF7041" evidence="2">
    <location>
        <begin position="30"/>
        <end position="111"/>
    </location>
</feature>
<dbReference type="Pfam" id="PF23055">
    <property type="entry name" value="DUF7041"/>
    <property type="match status" value="1"/>
</dbReference>
<dbReference type="PANTHER" id="PTHR33327:SF3">
    <property type="entry name" value="RNA-DIRECTED DNA POLYMERASE"/>
    <property type="match status" value="1"/>
</dbReference>
<sequence>MESGTTNDSNSKVSSMERQDMSAITIASRIPEFWTHMPRLWFVQLEGIIRSQKLGDVAKADLIITKLKCEALQQVSDILFLSPETNKYDALKERLLQVNEESADRQFQKLVSEMELGSQKPSFLLRRMRELGRNTPVSEKSLHSLWLARLPSNVRAVLAVSQDQDLENLAKMADKKTETIKTDEQDEYGDRGSGVQSI</sequence>
<dbReference type="KEGG" id="sliu:111348227"/>
<dbReference type="AlphaFoldDB" id="A0A9J7IKM6"/>
<gene>
    <name evidence="4" type="primary">LOC111348227</name>
</gene>
<evidence type="ECO:0000313" key="4">
    <source>
        <dbReference type="RefSeq" id="XP_022814535.1"/>
    </source>
</evidence>